<protein>
    <submittedName>
        <fullName evidence="2">Glyoxal oxidase-related protein</fullName>
    </submittedName>
</protein>
<sequence length="178" mass="20527">MDNLYPYVHLFSIGQLFIFANTKVVLYDYNTNTVVNNYAILDGGPRSNELPLGKIVCDVVVNWPNSVWEMENMPFGRIMGDMVMLPTGDVLIKRELKALKWLLNRVCFSVLYRPSELIGMQFMTLNPGSVPRMYHSTTKLFLDRRVLIAGSNLHYFYKLSAEFPTELRIEAFSPKYLS</sequence>
<evidence type="ECO:0000313" key="2">
    <source>
        <dbReference type="EMBL" id="KAL2540567.1"/>
    </source>
</evidence>
<name>A0ABD1VT56_9LAMI</name>
<organism evidence="2 3">
    <name type="scientific">Abeliophyllum distichum</name>
    <dbReference type="NCBI Taxonomy" id="126358"/>
    <lineage>
        <taxon>Eukaryota</taxon>
        <taxon>Viridiplantae</taxon>
        <taxon>Streptophyta</taxon>
        <taxon>Embryophyta</taxon>
        <taxon>Tracheophyta</taxon>
        <taxon>Spermatophyta</taxon>
        <taxon>Magnoliopsida</taxon>
        <taxon>eudicotyledons</taxon>
        <taxon>Gunneridae</taxon>
        <taxon>Pentapetalae</taxon>
        <taxon>asterids</taxon>
        <taxon>lamiids</taxon>
        <taxon>Lamiales</taxon>
        <taxon>Oleaceae</taxon>
        <taxon>Forsythieae</taxon>
        <taxon>Abeliophyllum</taxon>
    </lineage>
</organism>
<comment type="caution">
    <text evidence="2">The sequence shown here is derived from an EMBL/GenBank/DDBJ whole genome shotgun (WGS) entry which is preliminary data.</text>
</comment>
<feature type="domain" description="Glyoxal oxidase N-terminal" evidence="1">
    <location>
        <begin position="60"/>
        <end position="176"/>
    </location>
</feature>
<accession>A0ABD1VT56</accession>
<dbReference type="InterPro" id="IPR037293">
    <property type="entry name" value="Gal_Oxidase_central_sf"/>
</dbReference>
<dbReference type="EMBL" id="JBFOLK010000001">
    <property type="protein sequence ID" value="KAL2540567.1"/>
    <property type="molecule type" value="Genomic_DNA"/>
</dbReference>
<proteinExistence type="predicted"/>
<dbReference type="Proteomes" id="UP001604336">
    <property type="component" value="Unassembled WGS sequence"/>
</dbReference>
<dbReference type="Gene3D" id="2.130.10.80">
    <property type="entry name" value="Galactose oxidase/kelch, beta-propeller"/>
    <property type="match status" value="1"/>
</dbReference>
<dbReference type="PANTHER" id="PTHR32208:SF21">
    <property type="entry name" value="LOW QUALITY PROTEIN: ALDEHYDE OXIDASE GLOX-LIKE"/>
    <property type="match status" value="1"/>
</dbReference>
<evidence type="ECO:0000259" key="1">
    <source>
        <dbReference type="Pfam" id="PF07250"/>
    </source>
</evidence>
<feature type="domain" description="Glyoxal oxidase N-terminal" evidence="1">
    <location>
        <begin position="2"/>
        <end position="47"/>
    </location>
</feature>
<dbReference type="Pfam" id="PF07250">
    <property type="entry name" value="Glyoxal_oxid_N"/>
    <property type="match status" value="2"/>
</dbReference>
<dbReference type="InterPro" id="IPR009880">
    <property type="entry name" value="Glyoxal_oxidase_N"/>
</dbReference>
<keyword evidence="3" id="KW-1185">Reference proteome</keyword>
<gene>
    <name evidence="2" type="ORF">Adt_01545</name>
</gene>
<reference evidence="3" key="1">
    <citation type="submission" date="2024-07" db="EMBL/GenBank/DDBJ databases">
        <title>Two chromosome-level genome assemblies of Korean endemic species Abeliophyllum distichum and Forsythia ovata (Oleaceae).</title>
        <authorList>
            <person name="Jang H."/>
        </authorList>
    </citation>
    <scope>NUCLEOTIDE SEQUENCE [LARGE SCALE GENOMIC DNA]</scope>
</reference>
<evidence type="ECO:0000313" key="3">
    <source>
        <dbReference type="Proteomes" id="UP001604336"/>
    </source>
</evidence>
<dbReference type="SUPFAM" id="SSF50965">
    <property type="entry name" value="Galactose oxidase, central domain"/>
    <property type="match status" value="1"/>
</dbReference>
<dbReference type="InterPro" id="IPR011043">
    <property type="entry name" value="Gal_Oxase/kelch_b-propeller"/>
</dbReference>
<dbReference type="PANTHER" id="PTHR32208">
    <property type="entry name" value="SECRETED PROTEIN-RELATED"/>
    <property type="match status" value="1"/>
</dbReference>
<dbReference type="AlphaFoldDB" id="A0ABD1VT56"/>